<feature type="transmembrane region" description="Helical" evidence="1">
    <location>
        <begin position="200"/>
        <end position="218"/>
    </location>
</feature>
<evidence type="ECO:0000313" key="3">
    <source>
        <dbReference type="EMBL" id="KZN15808.1"/>
    </source>
</evidence>
<keyword evidence="1" id="KW-0472">Membrane</keyword>
<organism evidence="3 4">
    <name type="scientific">Pseudomonas fluorescens</name>
    <dbReference type="NCBI Taxonomy" id="294"/>
    <lineage>
        <taxon>Bacteria</taxon>
        <taxon>Pseudomonadati</taxon>
        <taxon>Pseudomonadota</taxon>
        <taxon>Gammaproteobacteria</taxon>
        <taxon>Pseudomonadales</taxon>
        <taxon>Pseudomonadaceae</taxon>
        <taxon>Pseudomonas</taxon>
    </lineage>
</organism>
<dbReference type="PANTHER" id="PTHR23028">
    <property type="entry name" value="ACETYLTRANSFERASE"/>
    <property type="match status" value="1"/>
</dbReference>
<keyword evidence="1" id="KW-1133">Transmembrane helix</keyword>
<accession>A0A166MK28</accession>
<dbReference type="GO" id="GO:0016747">
    <property type="term" value="F:acyltransferase activity, transferring groups other than amino-acyl groups"/>
    <property type="evidence" value="ECO:0007669"/>
    <property type="project" value="InterPro"/>
</dbReference>
<feature type="transmembrane region" description="Helical" evidence="1">
    <location>
        <begin position="123"/>
        <end position="144"/>
    </location>
</feature>
<dbReference type="Proteomes" id="UP000076489">
    <property type="component" value="Unassembled WGS sequence"/>
</dbReference>
<dbReference type="OrthoDB" id="9767863at2"/>
<feature type="transmembrane region" description="Helical" evidence="1">
    <location>
        <begin position="41"/>
        <end position="60"/>
    </location>
</feature>
<name>A0A166MK28_PSEFL</name>
<gene>
    <name evidence="3" type="ORF">A1D17_06380</name>
</gene>
<evidence type="ECO:0000256" key="1">
    <source>
        <dbReference type="SAM" id="Phobius"/>
    </source>
</evidence>
<dbReference type="InterPro" id="IPR002656">
    <property type="entry name" value="Acyl_transf_3_dom"/>
</dbReference>
<evidence type="ECO:0000259" key="2">
    <source>
        <dbReference type="Pfam" id="PF01757"/>
    </source>
</evidence>
<feature type="domain" description="Acyltransferase 3" evidence="2">
    <location>
        <begin position="14"/>
        <end position="294"/>
    </location>
</feature>
<feature type="transmembrane region" description="Helical" evidence="1">
    <location>
        <begin position="248"/>
        <end position="264"/>
    </location>
</feature>
<feature type="transmembrane region" description="Helical" evidence="1">
    <location>
        <begin position="175"/>
        <end position="193"/>
    </location>
</feature>
<sequence length="318" mass="35849">MTRTDLSTSERYPNFDILRLLLALEVVVAHLYLFSTPNTAWNAWIMAVPAFLAISGVVVLKSYSEKVSLKDFAKRRALRILPALSVSILLIFALFDFQVAINAVTTWLSGGIYIPEKGYTNQALWSLAWEELAYLLLAGLWAIGAYKKPHFIWFALIAAAATVYVLSAYRFGPLAITLAMLAQAFFVGNLAFLYRKKLHILGRFAPWAFLVFTLLTPYLPARQLLQAMAVVWVGIAGFRIIGFRIPDISYGIYIYHVPILLFITEKCRITDIQSASWILMAVLIPTCLASWYLIEQPCIRYKRKTIPNAAKAMTQPVV</sequence>
<evidence type="ECO:0000313" key="4">
    <source>
        <dbReference type="Proteomes" id="UP000076489"/>
    </source>
</evidence>
<keyword evidence="1" id="KW-0812">Transmembrane</keyword>
<protein>
    <recommendedName>
        <fullName evidence="2">Acyltransferase 3 domain-containing protein</fullName>
    </recommendedName>
</protein>
<feature type="transmembrane region" description="Helical" evidence="1">
    <location>
        <begin position="17"/>
        <end position="35"/>
    </location>
</feature>
<feature type="transmembrane region" description="Helical" evidence="1">
    <location>
        <begin position="276"/>
        <end position="294"/>
    </location>
</feature>
<feature type="transmembrane region" description="Helical" evidence="1">
    <location>
        <begin position="224"/>
        <end position="241"/>
    </location>
</feature>
<dbReference type="Pfam" id="PF01757">
    <property type="entry name" value="Acyl_transf_3"/>
    <property type="match status" value="1"/>
</dbReference>
<reference evidence="4" key="1">
    <citation type="submission" date="2016-03" db="EMBL/GenBank/DDBJ databases">
        <authorList>
            <person name="Ray J."/>
            <person name="Price M."/>
            <person name="Deutschbauer A."/>
        </authorList>
    </citation>
    <scope>NUCLEOTIDE SEQUENCE [LARGE SCALE GENOMIC DNA]</scope>
    <source>
        <strain evidence="4">FW300-N1B4</strain>
    </source>
</reference>
<proteinExistence type="predicted"/>
<dbReference type="RefSeq" id="WP_063341123.1">
    <property type="nucleotide sequence ID" value="NZ_LUKJ01000003.1"/>
</dbReference>
<feature type="transmembrane region" description="Helical" evidence="1">
    <location>
        <begin position="80"/>
        <end position="103"/>
    </location>
</feature>
<comment type="caution">
    <text evidence="3">The sequence shown here is derived from an EMBL/GenBank/DDBJ whole genome shotgun (WGS) entry which is preliminary data.</text>
</comment>
<feature type="transmembrane region" description="Helical" evidence="1">
    <location>
        <begin position="151"/>
        <end position="169"/>
    </location>
</feature>
<reference evidence="3 4" key="2">
    <citation type="journal article" date="2018" name="Nature">
        <title>Mutant phenotypes for thousands of bacterial genes of unknown function.</title>
        <authorList>
            <person name="Price M.N."/>
            <person name="Wetmore K.M."/>
            <person name="Waters R.J."/>
            <person name="Callaghan M."/>
            <person name="Ray J."/>
            <person name="Liu H."/>
            <person name="Kuehl J.V."/>
            <person name="Melnyk R.A."/>
            <person name="Lamson J.S."/>
            <person name="Suh Y."/>
            <person name="Carlson H.K."/>
            <person name="Esquivel Z."/>
            <person name="Sadeeshkumar H."/>
            <person name="Chakraborty R."/>
            <person name="Zane G.M."/>
            <person name="Rubin B.E."/>
            <person name="Wall J.D."/>
            <person name="Visel A."/>
            <person name="Bristow J."/>
            <person name="Blow M.J."/>
            <person name="Arkin A.P."/>
            <person name="Deutschbauer A.M."/>
        </authorList>
    </citation>
    <scope>NUCLEOTIDE SEQUENCE [LARGE SCALE GENOMIC DNA]</scope>
    <source>
        <strain evidence="3 4">FW300-N1B4</strain>
    </source>
</reference>
<dbReference type="EMBL" id="LUKJ01000003">
    <property type="protein sequence ID" value="KZN15808.1"/>
    <property type="molecule type" value="Genomic_DNA"/>
</dbReference>
<dbReference type="InterPro" id="IPR050879">
    <property type="entry name" value="Acyltransferase_3"/>
</dbReference>
<dbReference type="AlphaFoldDB" id="A0A166MK28"/>